<evidence type="ECO:0000313" key="2">
    <source>
        <dbReference type="Proteomes" id="UP000283341"/>
    </source>
</evidence>
<evidence type="ECO:0008006" key="3">
    <source>
        <dbReference type="Google" id="ProtNLM"/>
    </source>
</evidence>
<dbReference type="Proteomes" id="UP000283341">
    <property type="component" value="Unassembled WGS sequence"/>
</dbReference>
<organism evidence="1 2">
    <name type="scientific">Bacteroides cellulosilyticus</name>
    <dbReference type="NCBI Taxonomy" id="246787"/>
    <lineage>
        <taxon>Bacteria</taxon>
        <taxon>Pseudomonadati</taxon>
        <taxon>Bacteroidota</taxon>
        <taxon>Bacteroidia</taxon>
        <taxon>Bacteroidales</taxon>
        <taxon>Bacteroidaceae</taxon>
        <taxon>Bacteroides</taxon>
    </lineage>
</organism>
<sequence>MDKLIYGMARVKFDGVEIGWFDEQGLTPAGSAPTQVDVYAAQVKDGPVATITSNPGKKAFTGNLIDLSPENLVKVIGGTKDDKGNWEPPEQWEKTGVMDIICDSGQTIRLFNAKVTGNDFSGGVNSQGVLALALNVEALKDENGKRLKIFAKGIDPETGNPAVNPEG</sequence>
<comment type="caution">
    <text evidence="1">The sequence shown here is derived from an EMBL/GenBank/DDBJ whole genome shotgun (WGS) entry which is preliminary data.</text>
</comment>
<protein>
    <recommendedName>
        <fullName evidence="3">Phage tail protein</fullName>
    </recommendedName>
</protein>
<accession>A0A412IFX0</accession>
<evidence type="ECO:0000313" key="1">
    <source>
        <dbReference type="EMBL" id="RGS35864.1"/>
    </source>
</evidence>
<proteinExistence type="predicted"/>
<reference evidence="1 2" key="1">
    <citation type="submission" date="2018-08" db="EMBL/GenBank/DDBJ databases">
        <title>A genome reference for cultivated species of the human gut microbiota.</title>
        <authorList>
            <person name="Zou Y."/>
            <person name="Xue W."/>
            <person name="Luo G."/>
        </authorList>
    </citation>
    <scope>NUCLEOTIDE SEQUENCE [LARGE SCALE GENOMIC DNA]</scope>
    <source>
        <strain evidence="1 2">AF22-3AC</strain>
    </source>
</reference>
<dbReference type="EMBL" id="QRVJ01000012">
    <property type="protein sequence ID" value="RGS35864.1"/>
    <property type="molecule type" value="Genomic_DNA"/>
</dbReference>
<dbReference type="AlphaFoldDB" id="A0A412IFX0"/>
<gene>
    <name evidence="1" type="ORF">DWX97_14465</name>
</gene>
<name>A0A412IFX0_9BACE</name>
<dbReference type="RefSeq" id="WP_118402873.1">
    <property type="nucleotide sequence ID" value="NZ_QRVJ01000012.1"/>
</dbReference>